<dbReference type="Pfam" id="PF01894">
    <property type="entry name" value="YjbQ"/>
    <property type="match status" value="1"/>
</dbReference>
<keyword evidence="2" id="KW-1185">Reference proteome</keyword>
<evidence type="ECO:0000313" key="1">
    <source>
        <dbReference type="EMBL" id="KAG6483469.1"/>
    </source>
</evidence>
<evidence type="ECO:0000313" key="2">
    <source>
        <dbReference type="Proteomes" id="UP000734854"/>
    </source>
</evidence>
<dbReference type="PANTHER" id="PTHR30615">
    <property type="entry name" value="UNCHARACTERIZED PROTEIN YJBQ-RELATED"/>
    <property type="match status" value="1"/>
</dbReference>
<dbReference type="PANTHER" id="PTHR30615:SF16">
    <property type="entry name" value="SECONDARY THIAMINE-PHOSPHATE SYNTHASE ENZYME"/>
    <property type="match status" value="1"/>
</dbReference>
<gene>
    <name evidence="1" type="ORF">ZIOFF_060116</name>
</gene>
<dbReference type="SUPFAM" id="SSF111038">
    <property type="entry name" value="YjbQ-like"/>
    <property type="match status" value="1"/>
</dbReference>
<dbReference type="AlphaFoldDB" id="A0A8J5KKT2"/>
<dbReference type="InterPro" id="IPR001602">
    <property type="entry name" value="UPF0047_YjbQ-like"/>
</dbReference>
<comment type="caution">
    <text evidence="1">The sequence shown here is derived from an EMBL/GenBank/DDBJ whole genome shotgun (WGS) entry which is preliminary data.</text>
</comment>
<accession>A0A8J5KKT2</accession>
<dbReference type="Proteomes" id="UP000734854">
    <property type="component" value="Unassembled WGS sequence"/>
</dbReference>
<proteinExistence type="predicted"/>
<protein>
    <submittedName>
        <fullName evidence="1">Uncharacterized protein</fullName>
    </submittedName>
</protein>
<dbReference type="InterPro" id="IPR035917">
    <property type="entry name" value="YjbQ-like_sf"/>
</dbReference>
<dbReference type="EMBL" id="JACMSC010000016">
    <property type="protein sequence ID" value="KAG6483469.1"/>
    <property type="molecule type" value="Genomic_DNA"/>
</dbReference>
<organism evidence="1 2">
    <name type="scientific">Zingiber officinale</name>
    <name type="common">Ginger</name>
    <name type="synonym">Amomum zingiber</name>
    <dbReference type="NCBI Taxonomy" id="94328"/>
    <lineage>
        <taxon>Eukaryota</taxon>
        <taxon>Viridiplantae</taxon>
        <taxon>Streptophyta</taxon>
        <taxon>Embryophyta</taxon>
        <taxon>Tracheophyta</taxon>
        <taxon>Spermatophyta</taxon>
        <taxon>Magnoliopsida</taxon>
        <taxon>Liliopsida</taxon>
        <taxon>Zingiberales</taxon>
        <taxon>Zingiberaceae</taxon>
        <taxon>Zingiber</taxon>
    </lineage>
</organism>
<dbReference type="Gene3D" id="2.60.120.460">
    <property type="entry name" value="YjbQ-like"/>
    <property type="match status" value="1"/>
</dbReference>
<name>A0A8J5KKT2_ZINOF</name>
<reference evidence="1 2" key="1">
    <citation type="submission" date="2020-08" db="EMBL/GenBank/DDBJ databases">
        <title>Plant Genome Project.</title>
        <authorList>
            <person name="Zhang R.-G."/>
        </authorList>
    </citation>
    <scope>NUCLEOTIDE SEQUENCE [LARGE SCALE GENOMIC DNA]</scope>
    <source>
        <tissue evidence="1">Rhizome</tissue>
    </source>
</reference>
<sequence length="637" mass="68001">MIEKQQTVPQELQAVEATAPDIESYTRAATVLHSCYWEIELLLGMLSPLSRAKEVGIRLLRGTKGNQGKPATKALEKEDTGALTTRRVAFLLGSAKGPAFIVERIELLDLGVDQSFNVPTISSGWLAGSGWGISTMDWLGQSQYLRQTVFWPSLSSAVSELLKQVIFSKHALVNMLVTYWSHFLDGTDEYLKSILYSTILCHSSSRNNCKGRVNIKYYIVPGYKKTGAAKSNKDRSQKGPRTLVVAAAGISSAVSEAMAAKWAQKTVVVPAQRRGCHLITPKIVEEIQQDLSGFKCGLAHLFLQHTSASLTINENYDSDVQSDTETFLNRIVPEGRSAPWKHTLEGELLSTGYGFFKIKSSNLKEESMMRGDREAAALAVTGATAAVGVGADTVALAVDGNSATVDTAEAVEYNVATVGGTSLTLLRKKASIEEKSDRPDVDLFSIVQAELEERLLGRKASGEQAEESKPNQVPLELGAATHATRSEYRGAARKYSREATRVDRGNAALGDSIHAIVASRAPPVVASREATRVPSGAPLVVATVTKYTRDASATLDIILINKYTCGALLVPPTTEASASPLVPPTTEASASPLGASATAGALLVPPTTEARASPLGASATAAVVAVLLYSREAIESE</sequence>